<dbReference type="AlphaFoldDB" id="A0A3N4I5X0"/>
<feature type="compositionally biased region" description="Polar residues" evidence="1">
    <location>
        <begin position="62"/>
        <end position="78"/>
    </location>
</feature>
<gene>
    <name evidence="2" type="ORF">BJ508DRAFT_415840</name>
</gene>
<feature type="region of interest" description="Disordered" evidence="1">
    <location>
        <begin position="139"/>
        <end position="161"/>
    </location>
</feature>
<sequence length="161" mass="18027">MPQANTQHHAHQLRASHWHPQFSTPSRSTVPSPQSQQLVPSRRPFPRYRPSCARAIHHLESNLPTQHPSTSQSLTTNPQHHHHHLRNQPTQHIPSSPPAPGSSIKVAPPSIYHGQYSPESGYKLSLTHLPVPAITPYSLLPNQEGPRLEEIDNSHLSLPYS</sequence>
<evidence type="ECO:0000313" key="2">
    <source>
        <dbReference type="EMBL" id="RPA79561.1"/>
    </source>
</evidence>
<dbReference type="EMBL" id="ML119697">
    <property type="protein sequence ID" value="RPA79561.1"/>
    <property type="molecule type" value="Genomic_DNA"/>
</dbReference>
<dbReference type="Proteomes" id="UP000275078">
    <property type="component" value="Unassembled WGS sequence"/>
</dbReference>
<feature type="region of interest" description="Disordered" evidence="1">
    <location>
        <begin position="1"/>
        <end position="112"/>
    </location>
</feature>
<accession>A0A3N4I5X0</accession>
<feature type="compositionally biased region" description="Basic residues" evidence="1">
    <location>
        <begin position="8"/>
        <end position="17"/>
    </location>
</feature>
<reference evidence="2 3" key="1">
    <citation type="journal article" date="2018" name="Nat. Ecol. Evol.">
        <title>Pezizomycetes genomes reveal the molecular basis of ectomycorrhizal truffle lifestyle.</title>
        <authorList>
            <person name="Murat C."/>
            <person name="Payen T."/>
            <person name="Noel B."/>
            <person name="Kuo A."/>
            <person name="Morin E."/>
            <person name="Chen J."/>
            <person name="Kohler A."/>
            <person name="Krizsan K."/>
            <person name="Balestrini R."/>
            <person name="Da Silva C."/>
            <person name="Montanini B."/>
            <person name="Hainaut M."/>
            <person name="Levati E."/>
            <person name="Barry K.W."/>
            <person name="Belfiori B."/>
            <person name="Cichocki N."/>
            <person name="Clum A."/>
            <person name="Dockter R.B."/>
            <person name="Fauchery L."/>
            <person name="Guy J."/>
            <person name="Iotti M."/>
            <person name="Le Tacon F."/>
            <person name="Lindquist E.A."/>
            <person name="Lipzen A."/>
            <person name="Malagnac F."/>
            <person name="Mello A."/>
            <person name="Molinier V."/>
            <person name="Miyauchi S."/>
            <person name="Poulain J."/>
            <person name="Riccioni C."/>
            <person name="Rubini A."/>
            <person name="Sitrit Y."/>
            <person name="Splivallo R."/>
            <person name="Traeger S."/>
            <person name="Wang M."/>
            <person name="Zifcakova L."/>
            <person name="Wipf D."/>
            <person name="Zambonelli A."/>
            <person name="Paolocci F."/>
            <person name="Nowrousian M."/>
            <person name="Ottonello S."/>
            <person name="Baldrian P."/>
            <person name="Spatafora J.W."/>
            <person name="Henrissat B."/>
            <person name="Nagy L.G."/>
            <person name="Aury J.M."/>
            <person name="Wincker P."/>
            <person name="Grigoriev I.V."/>
            <person name="Bonfante P."/>
            <person name="Martin F.M."/>
        </authorList>
    </citation>
    <scope>NUCLEOTIDE SEQUENCE [LARGE SCALE GENOMIC DNA]</scope>
    <source>
        <strain evidence="2 3">RN42</strain>
    </source>
</reference>
<name>A0A3N4I5X0_ASCIM</name>
<protein>
    <submittedName>
        <fullName evidence="2">Uncharacterized protein</fullName>
    </submittedName>
</protein>
<keyword evidence="3" id="KW-1185">Reference proteome</keyword>
<evidence type="ECO:0000256" key="1">
    <source>
        <dbReference type="SAM" id="MobiDB-lite"/>
    </source>
</evidence>
<proteinExistence type="predicted"/>
<evidence type="ECO:0000313" key="3">
    <source>
        <dbReference type="Proteomes" id="UP000275078"/>
    </source>
</evidence>
<feature type="compositionally biased region" description="Polar residues" evidence="1">
    <location>
        <begin position="21"/>
        <end position="39"/>
    </location>
</feature>
<organism evidence="2 3">
    <name type="scientific">Ascobolus immersus RN42</name>
    <dbReference type="NCBI Taxonomy" id="1160509"/>
    <lineage>
        <taxon>Eukaryota</taxon>
        <taxon>Fungi</taxon>
        <taxon>Dikarya</taxon>
        <taxon>Ascomycota</taxon>
        <taxon>Pezizomycotina</taxon>
        <taxon>Pezizomycetes</taxon>
        <taxon>Pezizales</taxon>
        <taxon>Ascobolaceae</taxon>
        <taxon>Ascobolus</taxon>
    </lineage>
</organism>